<dbReference type="InterPro" id="IPR001384">
    <property type="entry name" value="Peptidase_M35"/>
</dbReference>
<evidence type="ECO:0000256" key="6">
    <source>
        <dbReference type="ARBA" id="ARBA00022729"/>
    </source>
</evidence>
<keyword evidence="9 13" id="KW-0482">Metalloprotease</keyword>
<dbReference type="GO" id="GO:0006508">
    <property type="term" value="P:proteolysis"/>
    <property type="evidence" value="ECO:0007669"/>
    <property type="project" value="UniProtKB-KW"/>
</dbReference>
<dbReference type="GO" id="GO:0005576">
    <property type="term" value="C:extracellular region"/>
    <property type="evidence" value="ECO:0007669"/>
    <property type="project" value="UniProtKB-SubCell"/>
</dbReference>
<feature type="chain" id="PRO_5005112366" description="Neutral protease 2" evidence="13">
    <location>
        <begin position="17"/>
        <end position="363"/>
    </location>
</feature>
<evidence type="ECO:0000256" key="7">
    <source>
        <dbReference type="ARBA" id="ARBA00022801"/>
    </source>
</evidence>
<name>A0A0D2A9Z3_9PEZI</name>
<keyword evidence="6 13" id="KW-0732">Signal</keyword>
<dbReference type="PRINTS" id="PR00768">
    <property type="entry name" value="DEUTEROLYSIN"/>
</dbReference>
<evidence type="ECO:0000313" key="15">
    <source>
        <dbReference type="Proteomes" id="UP000053259"/>
    </source>
</evidence>
<comment type="function">
    <text evidence="13">Secreted metalloproteinase that allows assimilation of proteinaceous substrates. Shows high activities on basic nuclear substrates such as histone and protamine.</text>
</comment>
<dbReference type="InterPro" id="IPR050414">
    <property type="entry name" value="Fungal_M35_metalloproteases"/>
</dbReference>
<dbReference type="OrthoDB" id="412874at2759"/>
<dbReference type="CDD" id="cd11008">
    <property type="entry name" value="M35_deuterolysin_like"/>
    <property type="match status" value="1"/>
</dbReference>
<keyword evidence="3 13" id="KW-0645">Protease</keyword>
<evidence type="ECO:0000256" key="1">
    <source>
        <dbReference type="ARBA" id="ARBA00001187"/>
    </source>
</evidence>
<dbReference type="GO" id="GO:0004222">
    <property type="term" value="F:metalloendopeptidase activity"/>
    <property type="evidence" value="ECO:0007669"/>
    <property type="project" value="InterPro"/>
</dbReference>
<keyword evidence="10" id="KW-0865">Zymogen</keyword>
<dbReference type="RefSeq" id="XP_016213412.1">
    <property type="nucleotide sequence ID" value="XM_016358793.1"/>
</dbReference>
<evidence type="ECO:0000313" key="14">
    <source>
        <dbReference type="EMBL" id="KIW03543.1"/>
    </source>
</evidence>
<feature type="binding site" evidence="12">
    <location>
        <position position="308"/>
    </location>
    <ligand>
        <name>Zn(2+)</name>
        <dbReference type="ChEBI" id="CHEBI:29105"/>
        <note>catalytic</note>
    </ligand>
</feature>
<evidence type="ECO:0000256" key="9">
    <source>
        <dbReference type="ARBA" id="ARBA00023049"/>
    </source>
</evidence>
<dbReference type="EMBL" id="KN847544">
    <property type="protein sequence ID" value="KIW03543.1"/>
    <property type="molecule type" value="Genomic_DNA"/>
</dbReference>
<dbReference type="Gene3D" id="2.60.40.2970">
    <property type="match status" value="1"/>
</dbReference>
<evidence type="ECO:0000256" key="5">
    <source>
        <dbReference type="ARBA" id="ARBA00022723"/>
    </source>
</evidence>
<evidence type="ECO:0000256" key="13">
    <source>
        <dbReference type="RuleBase" id="RU361126"/>
    </source>
</evidence>
<keyword evidence="5 12" id="KW-0479">Metal-binding</keyword>
<gene>
    <name evidence="14" type="ORF">PV09_05304</name>
</gene>
<protein>
    <recommendedName>
        <fullName evidence="13">Neutral protease 2</fullName>
        <ecNumber evidence="13">3.4.24.39</ecNumber>
    </recommendedName>
    <alternativeName>
        <fullName evidence="13">Deuterolysin</fullName>
    </alternativeName>
</protein>
<keyword evidence="8 12" id="KW-0862">Zinc</keyword>
<dbReference type="Proteomes" id="UP000053259">
    <property type="component" value="Unassembled WGS sequence"/>
</dbReference>
<dbReference type="VEuPathDB" id="FungiDB:PV09_05304"/>
<evidence type="ECO:0000256" key="2">
    <source>
        <dbReference type="ARBA" id="ARBA00010279"/>
    </source>
</evidence>
<sequence length="363" mass="38336">MHFISLFAFSVALANAAAVPRDATELDVVLTSVGNTMVKAVITNKNLNAVQLLNKGTILDPGHVEKVSISSDAGTVPFTGMRKRIAYSGLQADAFTPLASGESVELTIDMASVHDLSTGGTFKVSSFGAIPYIEMNSTTLIPNRALVYNSNELEVTVDGAEAAKVAHAFSHIKRTKLQSNTCTSTQRSSMTSALRYCQQLASAAATAAQSGSASKFREYFKTTSSSTRAVVAARLNAVAVECASTTSGKTTSYCEDIYNGCDSGVLAYTLPSTNEVVSCPLYFSALPVLTQQCHAQDQATTTLHEFTHAPAVYSPGTEDNGYGYAAATALSANAALNNADTYALYANGELRPTSIYYKSLTLL</sequence>
<dbReference type="SUPFAM" id="SSF55486">
    <property type="entry name" value="Metalloproteases ('zincins'), catalytic domain"/>
    <property type="match status" value="1"/>
</dbReference>
<dbReference type="EC" id="3.4.24.39" evidence="13"/>
<keyword evidence="15" id="KW-1185">Reference proteome</keyword>
<keyword evidence="4 13" id="KW-0165">Cleavage on pair of basic residues</keyword>
<keyword evidence="13" id="KW-0964">Secreted</keyword>
<evidence type="ECO:0000256" key="8">
    <source>
        <dbReference type="ARBA" id="ARBA00022833"/>
    </source>
</evidence>
<comment type="subcellular location">
    <subcellularLocation>
        <location evidence="13">Secreted</location>
    </subcellularLocation>
</comment>
<comment type="cofactor">
    <cofactor evidence="12 13">
        <name>Zn(2+)</name>
        <dbReference type="ChEBI" id="CHEBI:29105"/>
    </cofactor>
    <text evidence="12 13">Binds 1 zinc ion per subunit.</text>
</comment>
<dbReference type="Pfam" id="PF02102">
    <property type="entry name" value="Peptidase_M35"/>
    <property type="match status" value="1"/>
</dbReference>
<dbReference type="HOGENOM" id="CLU_039313_1_1_1"/>
<evidence type="ECO:0000256" key="11">
    <source>
        <dbReference type="PIRSR" id="PIRSR601384-1"/>
    </source>
</evidence>
<organism evidence="14 15">
    <name type="scientific">Verruconis gallopava</name>
    <dbReference type="NCBI Taxonomy" id="253628"/>
    <lineage>
        <taxon>Eukaryota</taxon>
        <taxon>Fungi</taxon>
        <taxon>Dikarya</taxon>
        <taxon>Ascomycota</taxon>
        <taxon>Pezizomycotina</taxon>
        <taxon>Dothideomycetes</taxon>
        <taxon>Pleosporomycetidae</taxon>
        <taxon>Venturiales</taxon>
        <taxon>Sympoventuriaceae</taxon>
        <taxon>Verruconis</taxon>
    </lineage>
</organism>
<dbReference type="InterPro" id="IPR024079">
    <property type="entry name" value="MetalloPept_cat_dom_sf"/>
</dbReference>
<reference evidence="14 15" key="1">
    <citation type="submission" date="2015-01" db="EMBL/GenBank/DDBJ databases">
        <title>The Genome Sequence of Ochroconis gallopava CBS43764.</title>
        <authorList>
            <consortium name="The Broad Institute Genomics Platform"/>
            <person name="Cuomo C."/>
            <person name="de Hoog S."/>
            <person name="Gorbushina A."/>
            <person name="Stielow B."/>
            <person name="Teixiera M."/>
            <person name="Abouelleil A."/>
            <person name="Chapman S.B."/>
            <person name="Priest M."/>
            <person name="Young S.K."/>
            <person name="Wortman J."/>
            <person name="Nusbaum C."/>
            <person name="Birren B."/>
        </authorList>
    </citation>
    <scope>NUCLEOTIDE SEQUENCE [LARGE SCALE GENOMIC DNA]</scope>
    <source>
        <strain evidence="14 15">CBS 43764</strain>
    </source>
</reference>
<comment type="catalytic activity">
    <reaction evidence="1 13">
        <text>Preferential cleavage of bonds with hydrophobic residues in P1'. Also 3-Asn-|-Gln-4 and 8-Gly-|-Ser-9 bonds in insulin B chain.</text>
        <dbReference type="EC" id="3.4.24.39"/>
    </reaction>
</comment>
<feature type="active site" evidence="11">
    <location>
        <position position="305"/>
    </location>
</feature>
<comment type="similarity">
    <text evidence="2 13">Belongs to the peptidase M35 family.</text>
</comment>
<proteinExistence type="inferred from homology"/>
<keyword evidence="7 13" id="KW-0378">Hydrolase</keyword>
<evidence type="ECO:0000256" key="4">
    <source>
        <dbReference type="ARBA" id="ARBA00022685"/>
    </source>
</evidence>
<evidence type="ECO:0000256" key="10">
    <source>
        <dbReference type="ARBA" id="ARBA00023145"/>
    </source>
</evidence>
<dbReference type="PANTHER" id="PTHR37016">
    <property type="match status" value="1"/>
</dbReference>
<dbReference type="AlphaFoldDB" id="A0A0D2A9Z3"/>
<dbReference type="STRING" id="253628.A0A0D2A9Z3"/>
<dbReference type="Gene3D" id="3.40.390.10">
    <property type="entry name" value="Collagenase (Catalytic Domain)"/>
    <property type="match status" value="1"/>
</dbReference>
<dbReference type="PANTHER" id="PTHR37016:SF3">
    <property type="entry name" value="NEUTRAL PROTEASE 2-RELATED"/>
    <property type="match status" value="1"/>
</dbReference>
<accession>A0A0D2A9Z3</accession>
<evidence type="ECO:0000256" key="3">
    <source>
        <dbReference type="ARBA" id="ARBA00022670"/>
    </source>
</evidence>
<feature type="binding site" evidence="12">
    <location>
        <position position="304"/>
    </location>
    <ligand>
        <name>Zn(2+)</name>
        <dbReference type="ChEBI" id="CHEBI:29105"/>
        <note>catalytic</note>
    </ligand>
</feature>
<dbReference type="GO" id="GO:0046872">
    <property type="term" value="F:metal ion binding"/>
    <property type="evidence" value="ECO:0007669"/>
    <property type="project" value="UniProtKB-KW"/>
</dbReference>
<dbReference type="InParanoid" id="A0A0D2A9Z3"/>
<dbReference type="GeneID" id="27313277"/>
<feature type="binding site" evidence="12">
    <location>
        <position position="319"/>
    </location>
    <ligand>
        <name>Zn(2+)</name>
        <dbReference type="ChEBI" id="CHEBI:29105"/>
        <note>catalytic</note>
    </ligand>
</feature>
<feature type="signal peptide" evidence="13">
    <location>
        <begin position="1"/>
        <end position="16"/>
    </location>
</feature>
<evidence type="ECO:0000256" key="12">
    <source>
        <dbReference type="PIRSR" id="PIRSR601384-2"/>
    </source>
</evidence>